<evidence type="ECO:0000313" key="3">
    <source>
        <dbReference type="EMBL" id="SES78501.1"/>
    </source>
</evidence>
<gene>
    <name evidence="3" type="ORF">SAMN05421676_101445</name>
</gene>
<dbReference type="NCBIfam" id="TIGR00689">
    <property type="entry name" value="rpiB_lacA_lacB"/>
    <property type="match status" value="1"/>
</dbReference>
<dbReference type="RefSeq" id="WP_093131492.1">
    <property type="nucleotide sequence ID" value="NZ_FOHJ01000001.1"/>
</dbReference>
<proteinExistence type="inferred from homology"/>
<name>A0A1H9ZAZ3_9BACI</name>
<dbReference type="NCBIfam" id="TIGR01120">
    <property type="entry name" value="rpiB"/>
    <property type="match status" value="1"/>
</dbReference>
<protein>
    <submittedName>
        <fullName evidence="3">Ribose 5-phosphate isomerase B</fullName>
    </submittedName>
</protein>
<dbReference type="GO" id="GO:0016861">
    <property type="term" value="F:intramolecular oxidoreductase activity, interconverting aldoses and ketoses"/>
    <property type="evidence" value="ECO:0007669"/>
    <property type="project" value="UniProtKB-ARBA"/>
</dbReference>
<evidence type="ECO:0000256" key="1">
    <source>
        <dbReference type="ARBA" id="ARBA00008754"/>
    </source>
</evidence>
<dbReference type="InterPro" id="IPR051812">
    <property type="entry name" value="SPI_LacAB/RpiB"/>
</dbReference>
<keyword evidence="4" id="KW-1185">Reference proteome</keyword>
<comment type="similarity">
    <text evidence="1">Belongs to the LacAB/RpiB family.</text>
</comment>
<dbReference type="PIRSF" id="PIRSF005384">
    <property type="entry name" value="RpiB_LacA_B"/>
    <property type="match status" value="1"/>
</dbReference>
<dbReference type="GO" id="GO:0005975">
    <property type="term" value="P:carbohydrate metabolic process"/>
    <property type="evidence" value="ECO:0007669"/>
    <property type="project" value="InterPro"/>
</dbReference>
<dbReference type="SUPFAM" id="SSF89623">
    <property type="entry name" value="Ribose/Galactose isomerase RpiB/AlsB"/>
    <property type="match status" value="1"/>
</dbReference>
<evidence type="ECO:0000313" key="4">
    <source>
        <dbReference type="Proteomes" id="UP000199095"/>
    </source>
</evidence>
<evidence type="ECO:0000256" key="2">
    <source>
        <dbReference type="ARBA" id="ARBA00023235"/>
    </source>
</evidence>
<dbReference type="AlphaFoldDB" id="A0A1H9ZAZ3"/>
<dbReference type="EMBL" id="FOHJ01000001">
    <property type="protein sequence ID" value="SES78501.1"/>
    <property type="molecule type" value="Genomic_DNA"/>
</dbReference>
<dbReference type="PANTHER" id="PTHR43732">
    <property type="entry name" value="RIBOSE 5-PHOSPHATE ISOMERASE-RELATED"/>
    <property type="match status" value="1"/>
</dbReference>
<dbReference type="OrthoDB" id="1778624at2"/>
<keyword evidence="2 3" id="KW-0413">Isomerase</keyword>
<dbReference type="InterPro" id="IPR036569">
    <property type="entry name" value="RpiB_LacA_LacB_sf"/>
</dbReference>
<dbReference type="NCBIfam" id="NF004051">
    <property type="entry name" value="PRK05571.1"/>
    <property type="match status" value="1"/>
</dbReference>
<reference evidence="4" key="1">
    <citation type="submission" date="2016-10" db="EMBL/GenBank/DDBJ databases">
        <authorList>
            <person name="Varghese N."/>
            <person name="Submissions S."/>
        </authorList>
    </citation>
    <scope>NUCLEOTIDE SEQUENCE [LARGE SCALE GENOMIC DNA]</scope>
    <source>
        <strain evidence="4">CGMCC 1.3566</strain>
    </source>
</reference>
<accession>A0A1H9ZAZ3</accession>
<organism evidence="3 4">
    <name type="scientific">Salinibacillus kushneri</name>
    <dbReference type="NCBI Taxonomy" id="237682"/>
    <lineage>
        <taxon>Bacteria</taxon>
        <taxon>Bacillati</taxon>
        <taxon>Bacillota</taxon>
        <taxon>Bacilli</taxon>
        <taxon>Bacillales</taxon>
        <taxon>Bacillaceae</taxon>
        <taxon>Salinibacillus</taxon>
    </lineage>
</organism>
<dbReference type="InterPro" id="IPR003500">
    <property type="entry name" value="RpiB_LacA_LacB"/>
</dbReference>
<dbReference type="InterPro" id="IPR004785">
    <property type="entry name" value="RpiB"/>
</dbReference>
<dbReference type="Proteomes" id="UP000199095">
    <property type="component" value="Unassembled WGS sequence"/>
</dbReference>
<dbReference type="STRING" id="237682.SAMN05421676_101445"/>
<sequence length="163" mass="17775">MKLAIGSDHNAFELKETIKEHLVNTEHEVVDYGCHTSDAVDYPDVAFEVSQAVTEGKVDRAILMCGTGIGVCITANKYPGIRAALAHDIYSAERAQLSNNAQILTMGSQIIGSEVAKKVVDAYLNVAWAEGSKRKVDKIVEKEQEFVNQNYKEAVKGSNCSVN</sequence>
<dbReference type="Pfam" id="PF02502">
    <property type="entry name" value="LacAB_rpiB"/>
    <property type="match status" value="1"/>
</dbReference>
<dbReference type="Gene3D" id="3.40.1400.10">
    <property type="entry name" value="Sugar-phosphate isomerase, RpiB/LacA/LacB"/>
    <property type="match status" value="1"/>
</dbReference>
<dbReference type="PANTHER" id="PTHR43732:SF1">
    <property type="entry name" value="RIBOSE 5-PHOSPHATE ISOMERASE"/>
    <property type="match status" value="1"/>
</dbReference>